<proteinExistence type="predicted"/>
<accession>A0A6C0LME8</accession>
<name>A0A6C0LME8_9ZZZZ</name>
<evidence type="ECO:0000313" key="1">
    <source>
        <dbReference type="EMBL" id="QHU30422.1"/>
    </source>
</evidence>
<reference evidence="1" key="1">
    <citation type="journal article" date="2020" name="Nature">
        <title>Giant virus diversity and host interactions through global metagenomics.</title>
        <authorList>
            <person name="Schulz F."/>
            <person name="Roux S."/>
            <person name="Paez-Espino D."/>
            <person name="Jungbluth S."/>
            <person name="Walsh D.A."/>
            <person name="Denef V.J."/>
            <person name="McMahon K.D."/>
            <person name="Konstantinidis K.T."/>
            <person name="Eloe-Fadrosh E.A."/>
            <person name="Kyrpides N.C."/>
            <person name="Woyke T."/>
        </authorList>
    </citation>
    <scope>NUCLEOTIDE SEQUENCE</scope>
    <source>
        <strain evidence="1">GVMAG-M-3300027833-11</strain>
    </source>
</reference>
<sequence>MVSNIVKGHKGIMDLELDLVPKGFWKEAIKQHNQDIIEYNKGQDKLPERLRYENTILRIKKLHEIDQKAAEKRNNLKYINYHTQS</sequence>
<dbReference type="AlphaFoldDB" id="A0A6C0LME8"/>
<dbReference type="EMBL" id="MN740507">
    <property type="protein sequence ID" value="QHU30422.1"/>
    <property type="molecule type" value="Genomic_DNA"/>
</dbReference>
<protein>
    <submittedName>
        <fullName evidence="1">Uncharacterized protein</fullName>
    </submittedName>
</protein>
<organism evidence="1">
    <name type="scientific">viral metagenome</name>
    <dbReference type="NCBI Taxonomy" id="1070528"/>
    <lineage>
        <taxon>unclassified sequences</taxon>
        <taxon>metagenomes</taxon>
        <taxon>organismal metagenomes</taxon>
    </lineage>
</organism>